<dbReference type="Proteomes" id="UP000269923">
    <property type="component" value="Unassembled WGS sequence"/>
</dbReference>
<gene>
    <name evidence="1" type="ORF">EII21_10090</name>
</gene>
<organism evidence="1 2">
    <name type="scientific">Conchiformibius steedae</name>
    <dbReference type="NCBI Taxonomy" id="153493"/>
    <lineage>
        <taxon>Bacteria</taxon>
        <taxon>Pseudomonadati</taxon>
        <taxon>Pseudomonadota</taxon>
        <taxon>Betaproteobacteria</taxon>
        <taxon>Neisseriales</taxon>
        <taxon>Neisseriaceae</taxon>
        <taxon>Conchiformibius</taxon>
    </lineage>
</organism>
<comment type="caution">
    <text evidence="1">The sequence shown here is derived from an EMBL/GenBank/DDBJ whole genome shotgun (WGS) entry which is preliminary data.</text>
</comment>
<evidence type="ECO:0000313" key="1">
    <source>
        <dbReference type="EMBL" id="RRD89043.1"/>
    </source>
</evidence>
<protein>
    <submittedName>
        <fullName evidence="1">Uncharacterized protein</fullName>
    </submittedName>
</protein>
<proteinExistence type="predicted"/>
<accession>A0A3P2A5X1</accession>
<dbReference type="EMBL" id="RQYC01000024">
    <property type="protein sequence ID" value="RRD89043.1"/>
    <property type="molecule type" value="Genomic_DNA"/>
</dbReference>
<dbReference type="AlphaFoldDB" id="A0A3P2A5X1"/>
<sequence length="74" mass="7993">MSKIAQIYITSAAFRRLCVETTSVISYSNSVRSAAFRRLCVETAPARRAGNAACQPPSGGCVLKRQINQIGCRS</sequence>
<reference evidence="1 2" key="1">
    <citation type="submission" date="2018-11" db="EMBL/GenBank/DDBJ databases">
        <title>Genomes From Bacteria Associated with the Canine Oral Cavity: a Test Case for Automated Genome-Based Taxonomic Assignment.</title>
        <authorList>
            <person name="Coil D.A."/>
            <person name="Jospin G."/>
            <person name="Darling A.E."/>
            <person name="Wallis C."/>
            <person name="Davis I.J."/>
            <person name="Harris S."/>
            <person name="Eisen J.A."/>
            <person name="Holcombe L.J."/>
            <person name="O'Flynn C."/>
        </authorList>
    </citation>
    <scope>NUCLEOTIDE SEQUENCE [LARGE SCALE GENOMIC DNA]</scope>
    <source>
        <strain evidence="1 2">COT-280</strain>
    </source>
</reference>
<evidence type="ECO:0000313" key="2">
    <source>
        <dbReference type="Proteomes" id="UP000269923"/>
    </source>
</evidence>
<name>A0A3P2A5X1_9NEIS</name>
<keyword evidence="2" id="KW-1185">Reference proteome</keyword>